<dbReference type="InterPro" id="IPR039424">
    <property type="entry name" value="SBP_5"/>
</dbReference>
<evidence type="ECO:0000259" key="3">
    <source>
        <dbReference type="Pfam" id="PF00496"/>
    </source>
</evidence>
<dbReference type="PANTHER" id="PTHR30290">
    <property type="entry name" value="PERIPLASMIC BINDING COMPONENT OF ABC TRANSPORTER"/>
    <property type="match status" value="1"/>
</dbReference>
<name>A0A5C4U3I5_9CORY</name>
<dbReference type="GO" id="GO:1904680">
    <property type="term" value="F:peptide transmembrane transporter activity"/>
    <property type="evidence" value="ECO:0007669"/>
    <property type="project" value="TreeGrafter"/>
</dbReference>
<gene>
    <name evidence="4" type="ORF">FHE74_07905</name>
</gene>
<dbReference type="Proteomes" id="UP000312032">
    <property type="component" value="Unassembled WGS sequence"/>
</dbReference>
<dbReference type="SUPFAM" id="SSF53850">
    <property type="entry name" value="Periplasmic binding protein-like II"/>
    <property type="match status" value="1"/>
</dbReference>
<evidence type="ECO:0000256" key="2">
    <source>
        <dbReference type="SAM" id="SignalP"/>
    </source>
</evidence>
<dbReference type="InterPro" id="IPR030678">
    <property type="entry name" value="Peptide/Ni-bd"/>
</dbReference>
<protein>
    <submittedName>
        <fullName evidence="4">ABC transporter substrate-binding protein</fullName>
    </submittedName>
</protein>
<dbReference type="Gene3D" id="3.10.105.10">
    <property type="entry name" value="Dipeptide-binding Protein, Domain 3"/>
    <property type="match status" value="1"/>
</dbReference>
<feature type="chain" id="PRO_5023070690" evidence="2">
    <location>
        <begin position="24"/>
        <end position="501"/>
    </location>
</feature>
<feature type="domain" description="Solute-binding protein family 5" evidence="3">
    <location>
        <begin position="80"/>
        <end position="405"/>
    </location>
</feature>
<proteinExistence type="predicted"/>
<dbReference type="GO" id="GO:0015833">
    <property type="term" value="P:peptide transport"/>
    <property type="evidence" value="ECO:0007669"/>
    <property type="project" value="TreeGrafter"/>
</dbReference>
<evidence type="ECO:0000313" key="5">
    <source>
        <dbReference type="Proteomes" id="UP000312032"/>
    </source>
</evidence>
<keyword evidence="1 2" id="KW-0732">Signal</keyword>
<dbReference type="Gene3D" id="3.40.190.10">
    <property type="entry name" value="Periplasmic binding protein-like II"/>
    <property type="match status" value="1"/>
</dbReference>
<dbReference type="GO" id="GO:0043190">
    <property type="term" value="C:ATP-binding cassette (ABC) transporter complex"/>
    <property type="evidence" value="ECO:0007669"/>
    <property type="project" value="InterPro"/>
</dbReference>
<reference evidence="4 5" key="1">
    <citation type="submission" date="2019-06" db="EMBL/GenBank/DDBJ databases">
        <authorList>
            <person name="Li J."/>
        </authorList>
    </citation>
    <scope>NUCLEOTIDE SEQUENCE [LARGE SCALE GENOMIC DNA]</scope>
    <source>
        <strain evidence="4 5">LMG 28165</strain>
    </source>
</reference>
<keyword evidence="5" id="KW-1185">Reference proteome</keyword>
<comment type="caution">
    <text evidence="4">The sequence shown here is derived from an EMBL/GenBank/DDBJ whole genome shotgun (WGS) entry which is preliminary data.</text>
</comment>
<evidence type="ECO:0000313" key="4">
    <source>
        <dbReference type="EMBL" id="TNL96612.1"/>
    </source>
</evidence>
<sequence>MSVRTIVAAITSAATVSTLSACSAGSTATQVGRVSGADVVVAATAPPASLDFTSTSGAAIPQALMSNVYETLVTVNKEGEIVPHLAESFDVSEDGLTYTFKLRPNVRFSNGDEFTADTAVFSINNVKENWTNGLKKQMDVVSSARAIDPHTLEVTLSRPSNRWLWSMGTLTGAMMTPNGIDEIASNPIGTGPYTIARFVPNQSVSYEARQDYWSTPARANAAIRYYADAVSSVNALRTGDVDVVYGLQAPELAESLSDEYNVEVGTTNGEILLAMNNSRAPFDDQRVRLAAAHAIDRGAVSATAFESMAVDTGGAFVAPTDPWFTGKDYAHYDPERARQLLAESGNPHPSLTIKVPSLPYARNVAEIVYSQLTEVGFDVTLESIEFPAVWLSEVYKAADYEATIIAHVEARDLPNVFGSPETYLRYDDPTTRELLAQADSATTTEEQTRLTEQATARITEVMGSLTVGNIPSIVVTAPGVHGVEATQVTDSIDLAEITKES</sequence>
<evidence type="ECO:0000256" key="1">
    <source>
        <dbReference type="ARBA" id="ARBA00022729"/>
    </source>
</evidence>
<dbReference type="EMBL" id="VDHJ01000010">
    <property type="protein sequence ID" value="TNL96612.1"/>
    <property type="molecule type" value="Genomic_DNA"/>
</dbReference>
<dbReference type="RefSeq" id="WP_139465966.1">
    <property type="nucleotide sequence ID" value="NZ_VDHJ01000010.1"/>
</dbReference>
<dbReference type="PROSITE" id="PS51257">
    <property type="entry name" value="PROKAR_LIPOPROTEIN"/>
    <property type="match status" value="1"/>
</dbReference>
<dbReference type="OrthoDB" id="9796817at2"/>
<organism evidence="4 5">
    <name type="scientific">Corynebacterium tapiri</name>
    <dbReference type="NCBI Taxonomy" id="1448266"/>
    <lineage>
        <taxon>Bacteria</taxon>
        <taxon>Bacillati</taxon>
        <taxon>Actinomycetota</taxon>
        <taxon>Actinomycetes</taxon>
        <taxon>Mycobacteriales</taxon>
        <taxon>Corynebacteriaceae</taxon>
        <taxon>Corynebacterium</taxon>
    </lineage>
</organism>
<dbReference type="InterPro" id="IPR000914">
    <property type="entry name" value="SBP_5_dom"/>
</dbReference>
<dbReference type="PIRSF" id="PIRSF002741">
    <property type="entry name" value="MppA"/>
    <property type="match status" value="1"/>
</dbReference>
<dbReference type="PANTHER" id="PTHR30290:SF38">
    <property type="entry name" value="D,D-DIPEPTIDE-BINDING PERIPLASMIC PROTEIN DDPA-RELATED"/>
    <property type="match status" value="1"/>
</dbReference>
<accession>A0A5C4U3I5</accession>
<dbReference type="GO" id="GO:0042597">
    <property type="term" value="C:periplasmic space"/>
    <property type="evidence" value="ECO:0007669"/>
    <property type="project" value="UniProtKB-ARBA"/>
</dbReference>
<dbReference type="CDD" id="cd08494">
    <property type="entry name" value="PBP2_NikA_DppA_OppA_like_6"/>
    <property type="match status" value="1"/>
</dbReference>
<dbReference type="Gene3D" id="3.90.76.10">
    <property type="entry name" value="Dipeptide-binding Protein, Domain 1"/>
    <property type="match status" value="1"/>
</dbReference>
<feature type="signal peptide" evidence="2">
    <location>
        <begin position="1"/>
        <end position="23"/>
    </location>
</feature>
<dbReference type="AlphaFoldDB" id="A0A5C4U3I5"/>
<dbReference type="Pfam" id="PF00496">
    <property type="entry name" value="SBP_bac_5"/>
    <property type="match status" value="1"/>
</dbReference>